<comment type="catalytic activity">
    <reaction evidence="6 7">
        <text>carbamoyl phosphate + L-aspartate = N-carbamoyl-L-aspartate + phosphate + H(+)</text>
        <dbReference type="Rhea" id="RHEA:20013"/>
        <dbReference type="ChEBI" id="CHEBI:15378"/>
        <dbReference type="ChEBI" id="CHEBI:29991"/>
        <dbReference type="ChEBI" id="CHEBI:32814"/>
        <dbReference type="ChEBI" id="CHEBI:43474"/>
        <dbReference type="ChEBI" id="CHEBI:58228"/>
        <dbReference type="EC" id="2.1.3.2"/>
    </reaction>
</comment>
<organism evidence="10 11">
    <name type="scientific">Pediococcus stilesii</name>
    <dbReference type="NCBI Taxonomy" id="331679"/>
    <lineage>
        <taxon>Bacteria</taxon>
        <taxon>Bacillati</taxon>
        <taxon>Bacillota</taxon>
        <taxon>Bacilli</taxon>
        <taxon>Lactobacillales</taxon>
        <taxon>Lactobacillaceae</taxon>
        <taxon>Pediococcus</taxon>
    </lineage>
</organism>
<dbReference type="FunFam" id="3.40.50.1370:FF:000011">
    <property type="entry name" value="Aspartate carbamoyltransferase"/>
    <property type="match status" value="1"/>
</dbReference>
<feature type="binding site" evidence="7">
    <location>
        <position position="55"/>
    </location>
    <ligand>
        <name>carbamoyl phosphate</name>
        <dbReference type="ChEBI" id="CHEBI:58228"/>
    </ligand>
</feature>
<dbReference type="GO" id="GO:0006520">
    <property type="term" value="P:amino acid metabolic process"/>
    <property type="evidence" value="ECO:0007669"/>
    <property type="project" value="InterPro"/>
</dbReference>
<comment type="pathway">
    <text evidence="1 7">Pyrimidine metabolism; UMP biosynthesis via de novo pathway; (S)-dihydroorotate from bicarbonate: step 2/3.</text>
</comment>
<dbReference type="Pfam" id="PF02729">
    <property type="entry name" value="OTCace_N"/>
    <property type="match status" value="1"/>
</dbReference>
<dbReference type="InterPro" id="IPR006130">
    <property type="entry name" value="Asp/Orn_carbamoylTrfase"/>
</dbReference>
<evidence type="ECO:0000256" key="3">
    <source>
        <dbReference type="ARBA" id="ARBA00022679"/>
    </source>
</evidence>
<dbReference type="UniPathway" id="UPA00070">
    <property type="reaction ID" value="UER00116"/>
</dbReference>
<feature type="domain" description="Aspartate/ornithine carbamoyltransferase carbamoyl-P binding" evidence="9">
    <location>
        <begin position="9"/>
        <end position="147"/>
    </location>
</feature>
<feature type="binding site" evidence="7">
    <location>
        <position position="83"/>
    </location>
    <ligand>
        <name>L-aspartate</name>
        <dbReference type="ChEBI" id="CHEBI:29991"/>
    </ligand>
</feature>
<dbReference type="GO" id="GO:0016597">
    <property type="term" value="F:amino acid binding"/>
    <property type="evidence" value="ECO:0007669"/>
    <property type="project" value="InterPro"/>
</dbReference>
<evidence type="ECO:0000256" key="2">
    <source>
        <dbReference type="ARBA" id="ARBA00008896"/>
    </source>
</evidence>
<evidence type="ECO:0000256" key="4">
    <source>
        <dbReference type="ARBA" id="ARBA00022975"/>
    </source>
</evidence>
<keyword evidence="11" id="KW-1185">Reference proteome</keyword>
<dbReference type="GO" id="GO:0004070">
    <property type="term" value="F:aspartate carbamoyltransferase activity"/>
    <property type="evidence" value="ECO:0007669"/>
    <property type="project" value="UniProtKB-UniRule"/>
</dbReference>
<dbReference type="InterPro" id="IPR006132">
    <property type="entry name" value="Asp/Orn_carbamoyltranf_P-bd"/>
</dbReference>
<name>A0A0R2KWW4_9LACO</name>
<comment type="similarity">
    <text evidence="2 7">Belongs to the aspartate/ornithine carbamoyltransferase superfamily. ATCase family.</text>
</comment>
<feature type="binding site" evidence="7">
    <location>
        <position position="263"/>
    </location>
    <ligand>
        <name>carbamoyl phosphate</name>
        <dbReference type="ChEBI" id="CHEBI:58228"/>
    </ligand>
</feature>
<keyword evidence="4 7" id="KW-0665">Pyrimidine biosynthesis</keyword>
<sequence>MDTLMNMHDLTTVEDFNEEDVLHKIHLAEEFKNGKSVELVRPVYAMNLFFENSTRTHTSFEMAENRLGMKLLEFEAQTSSVTKGESLLDTVKTIDAIQADIAVIRHPQNDYYKQLLDANLEISVINAGDGSGQHPSQSLLDMMTIYEEFQRFDGLKIAIAGDISHSRVARSNAMLLNKLGAKVYFAGPEEWMAEDLEEYGTFLPIDELVDQVDVMMLLRIQRERIDENAVIQFQPHEYLQKYGLNFARAERMKPEAIIMHPAPVNRGIEIESSLVDGKRSRIFKQMTNGMYMRMAILTDVLESKGLIRGGLN</sequence>
<dbReference type="Gene3D" id="3.40.50.1370">
    <property type="entry name" value="Aspartate/ornithine carbamoyltransferase"/>
    <property type="match status" value="2"/>
</dbReference>
<feature type="binding site" evidence="7">
    <location>
        <position position="134"/>
    </location>
    <ligand>
        <name>carbamoyl phosphate</name>
        <dbReference type="ChEBI" id="CHEBI:58228"/>
    </ligand>
</feature>
<dbReference type="STRING" id="331679.IV81_GL001808"/>
<dbReference type="PANTHER" id="PTHR45753">
    <property type="entry name" value="ORNITHINE CARBAMOYLTRANSFERASE, MITOCHONDRIAL"/>
    <property type="match status" value="1"/>
</dbReference>
<dbReference type="PATRIC" id="fig|331679.3.peg.1844"/>
<feature type="binding site" evidence="7">
    <location>
        <position position="105"/>
    </location>
    <ligand>
        <name>carbamoyl phosphate</name>
        <dbReference type="ChEBI" id="CHEBI:58228"/>
    </ligand>
</feature>
<keyword evidence="3 7" id="KW-0808">Transferase</keyword>
<feature type="binding site" evidence="7">
    <location>
        <position position="137"/>
    </location>
    <ligand>
        <name>carbamoyl phosphate</name>
        <dbReference type="ChEBI" id="CHEBI:58228"/>
    </ligand>
</feature>
<dbReference type="PROSITE" id="PS00097">
    <property type="entry name" value="CARBAMOYLTRANSFERASE"/>
    <property type="match status" value="1"/>
</dbReference>
<dbReference type="NCBIfam" id="NF002032">
    <property type="entry name" value="PRK00856.1"/>
    <property type="match status" value="1"/>
</dbReference>
<comment type="caution">
    <text evidence="10">The sequence shown here is derived from an EMBL/GenBank/DDBJ whole genome shotgun (WGS) entry which is preliminary data.</text>
</comment>
<evidence type="ECO:0000256" key="6">
    <source>
        <dbReference type="ARBA" id="ARBA00048859"/>
    </source>
</evidence>
<comment type="function">
    <text evidence="5 7">Catalyzes the condensation of carbamoyl phosphate and aspartate to form carbamoyl aspartate and inorganic phosphate, the committed step in the de novo pyrimidine nucleotide biosynthesis pathway.</text>
</comment>
<dbReference type="NCBIfam" id="TIGR00670">
    <property type="entry name" value="asp_carb_tr"/>
    <property type="match status" value="1"/>
</dbReference>
<dbReference type="InterPro" id="IPR036901">
    <property type="entry name" value="Asp/Orn_carbamoylTrfase_sf"/>
</dbReference>
<proteinExistence type="inferred from homology"/>
<evidence type="ECO:0000313" key="10">
    <source>
        <dbReference type="EMBL" id="KRN93950.1"/>
    </source>
</evidence>
<feature type="binding site" evidence="7">
    <location>
        <position position="167"/>
    </location>
    <ligand>
        <name>L-aspartate</name>
        <dbReference type="ChEBI" id="CHEBI:29991"/>
    </ligand>
</feature>
<feature type="binding site" evidence="7">
    <location>
        <position position="262"/>
    </location>
    <ligand>
        <name>carbamoyl phosphate</name>
        <dbReference type="ChEBI" id="CHEBI:58228"/>
    </ligand>
</feature>
<dbReference type="GO" id="GO:0006207">
    <property type="term" value="P:'de novo' pyrimidine nucleobase biosynthetic process"/>
    <property type="evidence" value="ECO:0007669"/>
    <property type="project" value="InterPro"/>
</dbReference>
<dbReference type="InterPro" id="IPR006131">
    <property type="entry name" value="Asp_carbamoyltransf_Asp/Orn-bd"/>
</dbReference>
<dbReference type="EC" id="2.1.3.2" evidence="7"/>
<feature type="binding site" evidence="7">
    <location>
        <position position="56"/>
    </location>
    <ligand>
        <name>carbamoyl phosphate</name>
        <dbReference type="ChEBI" id="CHEBI:58228"/>
    </ligand>
</feature>
<dbReference type="AlphaFoldDB" id="A0A0R2KWW4"/>
<dbReference type="Proteomes" id="UP000051859">
    <property type="component" value="Unassembled WGS sequence"/>
</dbReference>
<protein>
    <recommendedName>
        <fullName evidence="7">Aspartate carbamoyltransferase</fullName>
        <ecNumber evidence="7">2.1.3.2</ecNumber>
    </recommendedName>
    <alternativeName>
        <fullName evidence="7">Aspartate transcarbamylase</fullName>
        <shortName evidence="7">ATCase</shortName>
    </alternativeName>
</protein>
<dbReference type="SUPFAM" id="SSF53671">
    <property type="entry name" value="Aspartate/ornithine carbamoyltransferase"/>
    <property type="match status" value="1"/>
</dbReference>
<accession>A0A0R2KWW4</accession>
<dbReference type="EMBL" id="JQBX01000009">
    <property type="protein sequence ID" value="KRN93950.1"/>
    <property type="molecule type" value="Genomic_DNA"/>
</dbReference>
<evidence type="ECO:0000256" key="5">
    <source>
        <dbReference type="ARBA" id="ARBA00043884"/>
    </source>
</evidence>
<evidence type="ECO:0000259" key="9">
    <source>
        <dbReference type="Pfam" id="PF02729"/>
    </source>
</evidence>
<feature type="binding site" evidence="7">
    <location>
        <position position="219"/>
    </location>
    <ligand>
        <name>L-aspartate</name>
        <dbReference type="ChEBI" id="CHEBI:29991"/>
    </ligand>
</feature>
<dbReference type="PRINTS" id="PR00100">
    <property type="entry name" value="AOTCASE"/>
</dbReference>
<gene>
    <name evidence="7" type="primary">pyrB</name>
    <name evidence="10" type="ORF">IV81_GL001808</name>
</gene>
<comment type="subunit">
    <text evidence="7">Heterododecamer (2C3:3R2) of six catalytic PyrB chains organized as two trimers (C3), and six regulatory PyrI chains organized as three dimers (R2).</text>
</comment>
<dbReference type="GO" id="GO:0005829">
    <property type="term" value="C:cytosol"/>
    <property type="evidence" value="ECO:0007669"/>
    <property type="project" value="TreeGrafter"/>
</dbReference>
<dbReference type="HAMAP" id="MF_00001">
    <property type="entry name" value="Asp_carb_tr"/>
    <property type="match status" value="1"/>
</dbReference>
<dbReference type="PANTHER" id="PTHR45753:SF6">
    <property type="entry name" value="ASPARTATE CARBAMOYLTRANSFERASE"/>
    <property type="match status" value="1"/>
</dbReference>
<dbReference type="PRINTS" id="PR00101">
    <property type="entry name" value="ATCASE"/>
</dbReference>
<evidence type="ECO:0000256" key="1">
    <source>
        <dbReference type="ARBA" id="ARBA00004852"/>
    </source>
</evidence>
<reference evidence="10 11" key="1">
    <citation type="journal article" date="2015" name="Genome Announc.">
        <title>Expanding the biotechnology potential of lactobacilli through comparative genomics of 213 strains and associated genera.</title>
        <authorList>
            <person name="Sun Z."/>
            <person name="Harris H.M."/>
            <person name="McCann A."/>
            <person name="Guo C."/>
            <person name="Argimon S."/>
            <person name="Zhang W."/>
            <person name="Yang X."/>
            <person name="Jeffery I.B."/>
            <person name="Cooney J.C."/>
            <person name="Kagawa T.F."/>
            <person name="Liu W."/>
            <person name="Song Y."/>
            <person name="Salvetti E."/>
            <person name="Wrobel A."/>
            <person name="Rasinkangas P."/>
            <person name="Parkhill J."/>
            <person name="Rea M.C."/>
            <person name="O'Sullivan O."/>
            <person name="Ritari J."/>
            <person name="Douillard F.P."/>
            <person name="Paul Ross R."/>
            <person name="Yang R."/>
            <person name="Briner A.E."/>
            <person name="Felis G.E."/>
            <person name="de Vos W.M."/>
            <person name="Barrangou R."/>
            <person name="Klaenhammer T.R."/>
            <person name="Caufield P.W."/>
            <person name="Cui Y."/>
            <person name="Zhang H."/>
            <person name="O'Toole P.W."/>
        </authorList>
    </citation>
    <scope>NUCLEOTIDE SEQUENCE [LARGE SCALE GENOMIC DNA]</scope>
    <source>
        <strain evidence="10 11">DSM 18001</strain>
    </source>
</reference>
<evidence type="ECO:0000313" key="11">
    <source>
        <dbReference type="Proteomes" id="UP000051859"/>
    </source>
</evidence>
<dbReference type="InterPro" id="IPR002082">
    <property type="entry name" value="Asp_carbamoyltransf"/>
</dbReference>
<dbReference type="Pfam" id="PF00185">
    <property type="entry name" value="OTCace"/>
    <property type="match status" value="1"/>
</dbReference>
<dbReference type="GO" id="GO:0044205">
    <property type="term" value="P:'de novo' UMP biosynthetic process"/>
    <property type="evidence" value="ECO:0007669"/>
    <property type="project" value="UniProtKB-UniRule"/>
</dbReference>
<feature type="domain" description="Aspartate/ornithine carbamoyltransferase Asp/Orn-binding" evidence="8">
    <location>
        <begin position="153"/>
        <end position="298"/>
    </location>
</feature>
<evidence type="ECO:0000256" key="7">
    <source>
        <dbReference type="HAMAP-Rule" id="MF_00001"/>
    </source>
</evidence>
<evidence type="ECO:0000259" key="8">
    <source>
        <dbReference type="Pfam" id="PF00185"/>
    </source>
</evidence>